<dbReference type="RefSeq" id="WP_201174154.1">
    <property type="nucleotide sequence ID" value="NZ_JAEPWM010000007.1"/>
</dbReference>
<accession>A0A934TUW4</accession>
<evidence type="ECO:0000259" key="6">
    <source>
        <dbReference type="Pfam" id="PF04932"/>
    </source>
</evidence>
<comment type="subcellular location">
    <subcellularLocation>
        <location evidence="1">Membrane</location>
        <topology evidence="1">Multi-pass membrane protein</topology>
    </subcellularLocation>
</comment>
<dbReference type="Pfam" id="PF04932">
    <property type="entry name" value="Wzy_C"/>
    <property type="match status" value="1"/>
</dbReference>
<evidence type="ECO:0000256" key="1">
    <source>
        <dbReference type="ARBA" id="ARBA00004141"/>
    </source>
</evidence>
<proteinExistence type="predicted"/>
<evidence type="ECO:0000313" key="8">
    <source>
        <dbReference type="Proteomes" id="UP000630528"/>
    </source>
</evidence>
<keyword evidence="4 5" id="KW-0472">Membrane</keyword>
<dbReference type="PANTHER" id="PTHR37422:SF13">
    <property type="entry name" value="LIPOPOLYSACCHARIDE BIOSYNTHESIS PROTEIN PA4999-RELATED"/>
    <property type="match status" value="1"/>
</dbReference>
<dbReference type="InterPro" id="IPR007016">
    <property type="entry name" value="O-antigen_ligase-rel_domated"/>
</dbReference>
<feature type="transmembrane region" description="Helical" evidence="5">
    <location>
        <begin position="370"/>
        <end position="388"/>
    </location>
</feature>
<protein>
    <submittedName>
        <fullName evidence="7">O-antigen ligase family protein</fullName>
    </submittedName>
</protein>
<dbReference type="GO" id="GO:0016020">
    <property type="term" value="C:membrane"/>
    <property type="evidence" value="ECO:0007669"/>
    <property type="project" value="UniProtKB-SubCell"/>
</dbReference>
<name>A0A934TUW4_9BURK</name>
<reference evidence="7" key="2">
    <citation type="submission" date="2021-01" db="EMBL/GenBank/DDBJ databases">
        <authorList>
            <person name="Kang M."/>
        </authorList>
    </citation>
    <scope>NUCLEOTIDE SEQUENCE</scope>
    <source>
        <strain evidence="7">KACC 17527</strain>
    </source>
</reference>
<keyword evidence="3 5" id="KW-1133">Transmembrane helix</keyword>
<dbReference type="PANTHER" id="PTHR37422">
    <property type="entry name" value="TEICHURONIC ACID BIOSYNTHESIS PROTEIN TUAE"/>
    <property type="match status" value="1"/>
</dbReference>
<comment type="caution">
    <text evidence="7">The sequence shown here is derived from an EMBL/GenBank/DDBJ whole genome shotgun (WGS) entry which is preliminary data.</text>
</comment>
<dbReference type="EMBL" id="JAEPWM010000007">
    <property type="protein sequence ID" value="MBK6007858.1"/>
    <property type="molecule type" value="Genomic_DNA"/>
</dbReference>
<evidence type="ECO:0000256" key="5">
    <source>
        <dbReference type="SAM" id="Phobius"/>
    </source>
</evidence>
<feature type="transmembrane region" description="Helical" evidence="5">
    <location>
        <begin position="73"/>
        <end position="106"/>
    </location>
</feature>
<keyword evidence="2 5" id="KW-0812">Transmembrane</keyword>
<feature type="transmembrane region" description="Helical" evidence="5">
    <location>
        <begin position="234"/>
        <end position="254"/>
    </location>
</feature>
<evidence type="ECO:0000313" key="7">
    <source>
        <dbReference type="EMBL" id="MBK6007858.1"/>
    </source>
</evidence>
<evidence type="ECO:0000256" key="3">
    <source>
        <dbReference type="ARBA" id="ARBA00022989"/>
    </source>
</evidence>
<feature type="transmembrane region" description="Helical" evidence="5">
    <location>
        <begin position="187"/>
        <end position="203"/>
    </location>
</feature>
<feature type="transmembrane region" description="Helical" evidence="5">
    <location>
        <begin position="118"/>
        <end position="138"/>
    </location>
</feature>
<sequence length="426" mass="44755">MKYDGTAALAAPHASLEQALQQAMLWTLAFFLFILPLEEAPKNLAAVLFVVLWGVHAVRTRGLGGRWNLYDSAFAFVLASAVVSGLAGYAGDVKGVVRVFLLAWLASRTPLPKRAASVLPAAACIGVVISIACGAVPLLRGTKTFLELPSVGQVNQSALYIAILAASTFGWWLQAAQSGQGGRLRTGLGFSAVVCCAGLLVGASRAAVVATGIAAVIIAIGILSSGGTARARRLIGRTVLIVAVLAGLAAALGARDPVLSDRKLTPDGLFKLASTETRIRHWNLAVEAWRQHPWLGWGPDSFGTVKIDQVCEWRAQHGEGCDRSLYLQQVHPHSLYAGTLLDRGVVGVLSLLLLAVAWGASLLRSTASAATSWVWPASAAGFLVAFIGGTFNTTLRVEHGSIAVLFFGLWIAVHARAWAGAGGDQR</sequence>
<dbReference type="InterPro" id="IPR051533">
    <property type="entry name" value="WaaL-like"/>
</dbReference>
<feature type="domain" description="O-antigen ligase-related" evidence="6">
    <location>
        <begin position="191"/>
        <end position="351"/>
    </location>
</feature>
<evidence type="ECO:0000256" key="2">
    <source>
        <dbReference type="ARBA" id="ARBA00022692"/>
    </source>
</evidence>
<feature type="transmembrane region" description="Helical" evidence="5">
    <location>
        <begin position="44"/>
        <end position="61"/>
    </location>
</feature>
<keyword evidence="8" id="KW-1185">Reference proteome</keyword>
<dbReference type="AlphaFoldDB" id="A0A934TUW4"/>
<dbReference type="GO" id="GO:0016874">
    <property type="term" value="F:ligase activity"/>
    <property type="evidence" value="ECO:0007669"/>
    <property type="project" value="UniProtKB-KW"/>
</dbReference>
<gene>
    <name evidence="7" type="ORF">JJB11_17295</name>
</gene>
<reference evidence="7" key="1">
    <citation type="journal article" date="2012" name="J. Microbiol. Biotechnol.">
        <title>Ramlibacter ginsenosidimutans sp. nov., with ginsenoside-converting activity.</title>
        <authorList>
            <person name="Wang L."/>
            <person name="An D.S."/>
            <person name="Kim S.G."/>
            <person name="Jin F.X."/>
            <person name="Kim S.C."/>
            <person name="Lee S.T."/>
            <person name="Im W.T."/>
        </authorList>
    </citation>
    <scope>NUCLEOTIDE SEQUENCE</scope>
    <source>
        <strain evidence="7">KACC 17527</strain>
    </source>
</reference>
<dbReference type="Proteomes" id="UP000630528">
    <property type="component" value="Unassembled WGS sequence"/>
</dbReference>
<keyword evidence="7" id="KW-0436">Ligase</keyword>
<feature type="transmembrane region" description="Helical" evidence="5">
    <location>
        <begin position="158"/>
        <end position="175"/>
    </location>
</feature>
<feature type="transmembrane region" description="Helical" evidence="5">
    <location>
        <begin position="20"/>
        <end position="37"/>
    </location>
</feature>
<organism evidence="7 8">
    <name type="scientific">Ramlibacter ginsenosidimutans</name>
    <dbReference type="NCBI Taxonomy" id="502333"/>
    <lineage>
        <taxon>Bacteria</taxon>
        <taxon>Pseudomonadati</taxon>
        <taxon>Pseudomonadota</taxon>
        <taxon>Betaproteobacteria</taxon>
        <taxon>Burkholderiales</taxon>
        <taxon>Comamonadaceae</taxon>
        <taxon>Ramlibacter</taxon>
    </lineage>
</organism>
<feature type="transmembrane region" description="Helical" evidence="5">
    <location>
        <begin position="209"/>
        <end position="227"/>
    </location>
</feature>
<feature type="transmembrane region" description="Helical" evidence="5">
    <location>
        <begin position="344"/>
        <end position="363"/>
    </location>
</feature>
<evidence type="ECO:0000256" key="4">
    <source>
        <dbReference type="ARBA" id="ARBA00023136"/>
    </source>
</evidence>
<feature type="transmembrane region" description="Helical" evidence="5">
    <location>
        <begin position="400"/>
        <end position="419"/>
    </location>
</feature>